<gene>
    <name evidence="1" type="ORF">DFH07DRAFT_960132</name>
</gene>
<organism evidence="1 2">
    <name type="scientific">Mycena maculata</name>
    <dbReference type="NCBI Taxonomy" id="230809"/>
    <lineage>
        <taxon>Eukaryota</taxon>
        <taxon>Fungi</taxon>
        <taxon>Dikarya</taxon>
        <taxon>Basidiomycota</taxon>
        <taxon>Agaricomycotina</taxon>
        <taxon>Agaricomycetes</taxon>
        <taxon>Agaricomycetidae</taxon>
        <taxon>Agaricales</taxon>
        <taxon>Marasmiineae</taxon>
        <taxon>Mycenaceae</taxon>
        <taxon>Mycena</taxon>
    </lineage>
</organism>
<reference evidence="1" key="1">
    <citation type="submission" date="2023-03" db="EMBL/GenBank/DDBJ databases">
        <title>Massive genome expansion in bonnet fungi (Mycena s.s.) driven by repeated elements and novel gene families across ecological guilds.</title>
        <authorList>
            <consortium name="Lawrence Berkeley National Laboratory"/>
            <person name="Harder C.B."/>
            <person name="Miyauchi S."/>
            <person name="Viragh M."/>
            <person name="Kuo A."/>
            <person name="Thoen E."/>
            <person name="Andreopoulos B."/>
            <person name="Lu D."/>
            <person name="Skrede I."/>
            <person name="Drula E."/>
            <person name="Henrissat B."/>
            <person name="Morin E."/>
            <person name="Kohler A."/>
            <person name="Barry K."/>
            <person name="LaButti K."/>
            <person name="Morin E."/>
            <person name="Salamov A."/>
            <person name="Lipzen A."/>
            <person name="Mereny Z."/>
            <person name="Hegedus B."/>
            <person name="Baldrian P."/>
            <person name="Stursova M."/>
            <person name="Weitz H."/>
            <person name="Taylor A."/>
            <person name="Grigoriev I.V."/>
            <person name="Nagy L.G."/>
            <person name="Martin F."/>
            <person name="Kauserud H."/>
        </authorList>
    </citation>
    <scope>NUCLEOTIDE SEQUENCE</scope>
    <source>
        <strain evidence="1">CBHHK188m</strain>
    </source>
</reference>
<evidence type="ECO:0000313" key="1">
    <source>
        <dbReference type="EMBL" id="KAJ7753656.1"/>
    </source>
</evidence>
<name>A0AAD7NBC1_9AGAR</name>
<proteinExistence type="predicted"/>
<sequence>MSAIALIPNDVLVEIFVACLPQSPGILASHFSQPPFIRPHRSEAPLLLCSISSNWRTLVLAMPRLWRSLDAHTLWSPHLVKLWLERAAHSRALSISLTPTLNPSCMPIHMHLPLLLPVLHRCRNLEVLGWFASRTVQPSLSTSVPLETAAISINLRDTRAAQWFSALFTAAPLLSRLHWVGPVVTAPWSQLTYLSFAPLNPSDFLYILPQLVNLIELHLICCDGAAFDQPGWHSAF</sequence>
<protein>
    <recommendedName>
        <fullName evidence="3">F-box domain-containing protein</fullName>
    </recommendedName>
</protein>
<evidence type="ECO:0000313" key="2">
    <source>
        <dbReference type="Proteomes" id="UP001215280"/>
    </source>
</evidence>
<evidence type="ECO:0008006" key="3">
    <source>
        <dbReference type="Google" id="ProtNLM"/>
    </source>
</evidence>
<dbReference type="Proteomes" id="UP001215280">
    <property type="component" value="Unassembled WGS sequence"/>
</dbReference>
<keyword evidence="2" id="KW-1185">Reference proteome</keyword>
<dbReference type="EMBL" id="JARJLG010000070">
    <property type="protein sequence ID" value="KAJ7753656.1"/>
    <property type="molecule type" value="Genomic_DNA"/>
</dbReference>
<comment type="caution">
    <text evidence="1">The sequence shown here is derived from an EMBL/GenBank/DDBJ whole genome shotgun (WGS) entry which is preliminary data.</text>
</comment>
<dbReference type="AlphaFoldDB" id="A0AAD7NBC1"/>
<accession>A0AAD7NBC1</accession>